<dbReference type="OMA" id="CQKANES"/>
<name>A0A8R1IAL4_CAEJA</name>
<evidence type="ECO:0000313" key="3">
    <source>
        <dbReference type="Proteomes" id="UP000005237"/>
    </source>
</evidence>
<proteinExistence type="predicted"/>
<feature type="region of interest" description="Disordered" evidence="1">
    <location>
        <begin position="286"/>
        <end position="306"/>
    </location>
</feature>
<feature type="region of interest" description="Disordered" evidence="1">
    <location>
        <begin position="198"/>
        <end position="232"/>
    </location>
</feature>
<dbReference type="AlphaFoldDB" id="A0A8R1IAL4"/>
<dbReference type="EnsemblMetazoa" id="CJA18791.1">
    <property type="protein sequence ID" value="CJA18791.1"/>
    <property type="gene ID" value="WBGene00137996"/>
</dbReference>
<reference evidence="2" key="2">
    <citation type="submission" date="2022-06" db="UniProtKB">
        <authorList>
            <consortium name="EnsemblMetazoa"/>
        </authorList>
    </citation>
    <scope>IDENTIFICATION</scope>
    <source>
        <strain evidence="2">DF5081</strain>
    </source>
</reference>
<keyword evidence="3" id="KW-1185">Reference proteome</keyword>
<reference evidence="3" key="1">
    <citation type="submission" date="2010-08" db="EMBL/GenBank/DDBJ databases">
        <authorList>
            <consortium name="Caenorhabditis japonica Sequencing Consortium"/>
            <person name="Wilson R.K."/>
        </authorList>
    </citation>
    <scope>NUCLEOTIDE SEQUENCE [LARGE SCALE GENOMIC DNA]</scope>
    <source>
        <strain evidence="3">DF5081</strain>
    </source>
</reference>
<protein>
    <submittedName>
        <fullName evidence="2">Uncharacterized protein</fullName>
    </submittedName>
</protein>
<organism evidence="2 3">
    <name type="scientific">Caenorhabditis japonica</name>
    <dbReference type="NCBI Taxonomy" id="281687"/>
    <lineage>
        <taxon>Eukaryota</taxon>
        <taxon>Metazoa</taxon>
        <taxon>Ecdysozoa</taxon>
        <taxon>Nematoda</taxon>
        <taxon>Chromadorea</taxon>
        <taxon>Rhabditida</taxon>
        <taxon>Rhabditina</taxon>
        <taxon>Rhabditomorpha</taxon>
        <taxon>Rhabditoidea</taxon>
        <taxon>Rhabditidae</taxon>
        <taxon>Peloderinae</taxon>
        <taxon>Caenorhabditis</taxon>
    </lineage>
</organism>
<evidence type="ECO:0000256" key="1">
    <source>
        <dbReference type="SAM" id="MobiDB-lite"/>
    </source>
</evidence>
<evidence type="ECO:0000313" key="2">
    <source>
        <dbReference type="EnsemblMetazoa" id="CJA18791.1"/>
    </source>
</evidence>
<dbReference type="Proteomes" id="UP000005237">
    <property type="component" value="Unassembled WGS sequence"/>
</dbReference>
<sequence>MDEFRTQIIQGVREVVLREQQHESSFKTWQGGESKGFEVVFEGMKRAVPIQSGVTGQIFISQDGGFEAIITTYVVKNQLRSIVSSFTLTPSSSLPTQIASKLSKLSLAVASSISVTHLLMIPQVCQRILNSLATKHAARLGQTCKTARNSLTSSSVDGTYWKANLKKDFGVEKVRETIAKNRKFHGVYCEEKLKTSTSRNRGAVQTPAQNPLLISSHDPLRVPPRRNPYNPNNPDAEYFVPQGGFMPPGIQPRGNQPDFPDFFPGPNHPDLNPLGGGLQREIFGPPRGGRGNQGNPFMRGGGGGFI</sequence>
<accession>A0A8R1IAL4</accession>